<dbReference type="EMBL" id="GBRH01158736">
    <property type="protein sequence ID" value="JAE39160.1"/>
    <property type="molecule type" value="Transcribed_RNA"/>
</dbReference>
<protein>
    <submittedName>
        <fullName evidence="1">Uncharacterized protein</fullName>
    </submittedName>
</protein>
<proteinExistence type="predicted"/>
<sequence length="21" mass="2268">MAGRMLLMAHAKVGPVNFRPA</sequence>
<reference evidence="1" key="1">
    <citation type="submission" date="2014-09" db="EMBL/GenBank/DDBJ databases">
        <authorList>
            <person name="Magalhaes I.L.F."/>
            <person name="Oliveira U."/>
            <person name="Santos F.R."/>
            <person name="Vidigal T.H.D.A."/>
            <person name="Brescovit A.D."/>
            <person name="Santos A.J."/>
        </authorList>
    </citation>
    <scope>NUCLEOTIDE SEQUENCE</scope>
    <source>
        <tissue evidence="1">Shoot tissue taken approximately 20 cm above the soil surface</tissue>
    </source>
</reference>
<reference evidence="1" key="2">
    <citation type="journal article" date="2015" name="Data Brief">
        <title>Shoot transcriptome of the giant reed, Arundo donax.</title>
        <authorList>
            <person name="Barrero R.A."/>
            <person name="Guerrero F.D."/>
            <person name="Moolhuijzen P."/>
            <person name="Goolsby J.A."/>
            <person name="Tidwell J."/>
            <person name="Bellgard S.E."/>
            <person name="Bellgard M.I."/>
        </authorList>
    </citation>
    <scope>NUCLEOTIDE SEQUENCE</scope>
    <source>
        <tissue evidence="1">Shoot tissue taken approximately 20 cm above the soil surface</tissue>
    </source>
</reference>
<accession>A0A0A9HPY1</accession>
<dbReference type="AlphaFoldDB" id="A0A0A9HPY1"/>
<organism evidence="1">
    <name type="scientific">Arundo donax</name>
    <name type="common">Giant reed</name>
    <name type="synonym">Donax arundinaceus</name>
    <dbReference type="NCBI Taxonomy" id="35708"/>
    <lineage>
        <taxon>Eukaryota</taxon>
        <taxon>Viridiplantae</taxon>
        <taxon>Streptophyta</taxon>
        <taxon>Embryophyta</taxon>
        <taxon>Tracheophyta</taxon>
        <taxon>Spermatophyta</taxon>
        <taxon>Magnoliopsida</taxon>
        <taxon>Liliopsida</taxon>
        <taxon>Poales</taxon>
        <taxon>Poaceae</taxon>
        <taxon>PACMAD clade</taxon>
        <taxon>Arundinoideae</taxon>
        <taxon>Arundineae</taxon>
        <taxon>Arundo</taxon>
    </lineage>
</organism>
<name>A0A0A9HPY1_ARUDO</name>
<evidence type="ECO:0000313" key="1">
    <source>
        <dbReference type="EMBL" id="JAE39160.1"/>
    </source>
</evidence>